<organism evidence="1 2">
    <name type="scientific">Avena sativa</name>
    <name type="common">Oat</name>
    <dbReference type="NCBI Taxonomy" id="4498"/>
    <lineage>
        <taxon>Eukaryota</taxon>
        <taxon>Viridiplantae</taxon>
        <taxon>Streptophyta</taxon>
        <taxon>Embryophyta</taxon>
        <taxon>Tracheophyta</taxon>
        <taxon>Spermatophyta</taxon>
        <taxon>Magnoliopsida</taxon>
        <taxon>Liliopsida</taxon>
        <taxon>Poales</taxon>
        <taxon>Poaceae</taxon>
        <taxon>BOP clade</taxon>
        <taxon>Pooideae</taxon>
        <taxon>Poodae</taxon>
        <taxon>Poeae</taxon>
        <taxon>Poeae Chloroplast Group 1 (Aveneae type)</taxon>
        <taxon>Aveninae</taxon>
        <taxon>Avena</taxon>
    </lineage>
</organism>
<protein>
    <submittedName>
        <fullName evidence="1">Uncharacterized protein</fullName>
    </submittedName>
</protein>
<dbReference type="Proteomes" id="UP001732700">
    <property type="component" value="Chromosome 5A"/>
</dbReference>
<keyword evidence="2" id="KW-1185">Reference proteome</keyword>
<dbReference type="EnsemblPlants" id="AVESA.00010b.r2.5AG0849090.1">
    <property type="protein sequence ID" value="AVESA.00010b.r2.5AG0849090.1.CDS.1"/>
    <property type="gene ID" value="AVESA.00010b.r2.5AG0849090"/>
</dbReference>
<proteinExistence type="predicted"/>
<evidence type="ECO:0000313" key="2">
    <source>
        <dbReference type="Proteomes" id="UP001732700"/>
    </source>
</evidence>
<name>A0ACD5XT11_AVESA</name>
<reference evidence="1" key="2">
    <citation type="submission" date="2025-09" db="UniProtKB">
        <authorList>
            <consortium name="EnsemblPlants"/>
        </authorList>
    </citation>
    <scope>IDENTIFICATION</scope>
</reference>
<reference evidence="1" key="1">
    <citation type="submission" date="2021-05" db="EMBL/GenBank/DDBJ databases">
        <authorList>
            <person name="Scholz U."/>
            <person name="Mascher M."/>
            <person name="Fiebig A."/>
        </authorList>
    </citation>
    <scope>NUCLEOTIDE SEQUENCE [LARGE SCALE GENOMIC DNA]</scope>
</reference>
<evidence type="ECO:0000313" key="1">
    <source>
        <dbReference type="EnsemblPlants" id="AVESA.00010b.r2.5AG0849090.1.CDS.1"/>
    </source>
</evidence>
<sequence length="334" mass="35601">MGIKLLRLAATLLSPGTTASTSTASAADAHSDVLRATPHHPSTAPPSAHHLDALLAFGRGSRLSAAALASALTDRLRAASSSGHGGDAAVALKCLVALRILLARGAFILRDQLLVALVRHPASGRNPLALASFPLARSFAAASWVRFSARLLEVLLLLPPDASRDADYLTALPNPHLVSELSAFASVTAAVRQAPPPSCAPQANALIWEAVRLAEEDRVTAERNIAARVREMGERLDTLDLADAMELVCVLRRVEESAASPPEWKWAGLDEAVVADAARLRERAEEVLLRRTEQDRRLLRRDSAASASARGVARGADDVRFRSSRWGGAVSSWR</sequence>
<accession>A0ACD5XT11</accession>